<dbReference type="InterPro" id="IPR023214">
    <property type="entry name" value="HAD_sf"/>
</dbReference>
<dbReference type="SFLD" id="SFLDG01129">
    <property type="entry name" value="C1.5:_HAD__Beta-PGM__Phosphata"/>
    <property type="match status" value="1"/>
</dbReference>
<dbReference type="PANTHER" id="PTHR43434:SF1">
    <property type="entry name" value="PHOSPHOGLYCOLATE PHOSPHATASE"/>
    <property type="match status" value="1"/>
</dbReference>
<dbReference type="SUPFAM" id="SSF56784">
    <property type="entry name" value="HAD-like"/>
    <property type="match status" value="1"/>
</dbReference>
<dbReference type="GO" id="GO:0008967">
    <property type="term" value="F:phosphoglycolate phosphatase activity"/>
    <property type="evidence" value="ECO:0007669"/>
    <property type="project" value="TreeGrafter"/>
</dbReference>
<dbReference type="InterPro" id="IPR023198">
    <property type="entry name" value="PGP-like_dom2"/>
</dbReference>
<dbReference type="GO" id="GO:0006281">
    <property type="term" value="P:DNA repair"/>
    <property type="evidence" value="ECO:0007669"/>
    <property type="project" value="TreeGrafter"/>
</dbReference>
<dbReference type="Gene3D" id="3.40.50.1000">
    <property type="entry name" value="HAD superfamily/HAD-like"/>
    <property type="match status" value="1"/>
</dbReference>
<dbReference type="GO" id="GO:0005829">
    <property type="term" value="C:cytosol"/>
    <property type="evidence" value="ECO:0007669"/>
    <property type="project" value="TreeGrafter"/>
</dbReference>
<evidence type="ECO:0008006" key="3">
    <source>
        <dbReference type="Google" id="ProtNLM"/>
    </source>
</evidence>
<reference evidence="1 2" key="1">
    <citation type="submission" date="2017-06" db="EMBL/GenBank/DDBJ databases">
        <title>Genome sequencing of cyanobaciteial culture collection at National Institute for Environmental Studies (NIES).</title>
        <authorList>
            <person name="Hirose Y."/>
            <person name="Shimura Y."/>
            <person name="Fujisawa T."/>
            <person name="Nakamura Y."/>
            <person name="Kawachi M."/>
        </authorList>
    </citation>
    <scope>NUCLEOTIDE SEQUENCE [LARGE SCALE GENOMIC DNA]</scope>
    <source>
        <strain evidence="1 2">NIES-23</strain>
    </source>
</reference>
<sequence>MLRLITDFDGPIMDVSERYYRVYLFCLEKTQHPGQPVRQLSKAEFWQMKRQHLPEKEIARISGLDEAQAQEFSQLRRQTVHTEPYFQYDSPIPGALDVLLKVQQSGVDLVVMTMRRVWELDYAFQKYDLGQFFPENRCYCLSNEYVKTRDIDDKPLLMQRALAELPPAADTWMVGDTEADITAAKKHGVKVIAVESGIRDRTRLQQYHPDLIVQNLSAAVDIILESSVVKI</sequence>
<dbReference type="EMBL" id="AP018216">
    <property type="protein sequence ID" value="BAY68885.1"/>
    <property type="molecule type" value="Genomic_DNA"/>
</dbReference>
<proteinExistence type="predicted"/>
<organism evidence="1 2">
    <name type="scientific">Trichormus variabilis NIES-23</name>
    <dbReference type="NCBI Taxonomy" id="1973479"/>
    <lineage>
        <taxon>Bacteria</taxon>
        <taxon>Bacillati</taxon>
        <taxon>Cyanobacteriota</taxon>
        <taxon>Cyanophyceae</taxon>
        <taxon>Nostocales</taxon>
        <taxon>Nostocaceae</taxon>
        <taxon>Trichormus</taxon>
    </lineage>
</organism>
<name>A0A1Z4KIT4_ANAVA</name>
<dbReference type="Proteomes" id="UP000217507">
    <property type="component" value="Chromosome"/>
</dbReference>
<dbReference type="Pfam" id="PF13242">
    <property type="entry name" value="Hydrolase_like"/>
    <property type="match status" value="1"/>
</dbReference>
<evidence type="ECO:0000313" key="2">
    <source>
        <dbReference type="Proteomes" id="UP000217507"/>
    </source>
</evidence>
<gene>
    <name evidence="1" type="ORF">NIES23_16750</name>
</gene>
<dbReference type="PANTHER" id="PTHR43434">
    <property type="entry name" value="PHOSPHOGLYCOLATE PHOSPHATASE"/>
    <property type="match status" value="1"/>
</dbReference>
<accession>A0A1Z4KIT4</accession>
<dbReference type="AlphaFoldDB" id="A0A1Z4KIT4"/>
<evidence type="ECO:0000313" key="1">
    <source>
        <dbReference type="EMBL" id="BAY68885.1"/>
    </source>
</evidence>
<dbReference type="InterPro" id="IPR036412">
    <property type="entry name" value="HAD-like_sf"/>
</dbReference>
<protein>
    <recommendedName>
        <fullName evidence="3">Hydrolase</fullName>
    </recommendedName>
</protein>
<dbReference type="Gene3D" id="1.10.150.240">
    <property type="entry name" value="Putative phosphatase, domain 2"/>
    <property type="match status" value="1"/>
</dbReference>
<dbReference type="SFLD" id="SFLDS00003">
    <property type="entry name" value="Haloacid_Dehalogenase"/>
    <property type="match status" value="1"/>
</dbReference>
<dbReference type="InterPro" id="IPR050155">
    <property type="entry name" value="HAD-like_hydrolase_sf"/>
</dbReference>